<keyword evidence="2" id="KW-1185">Reference proteome</keyword>
<reference evidence="1 2" key="1">
    <citation type="journal article" date="2013" name="Proc. Natl. Acad. Sci. U.S.A.">
        <title>Fine-scale variation in meiotic recombination in Mimulus inferred from population shotgun sequencing.</title>
        <authorList>
            <person name="Hellsten U."/>
            <person name="Wright K.M."/>
            <person name="Jenkins J."/>
            <person name="Shu S."/>
            <person name="Yuan Y."/>
            <person name="Wessler S.R."/>
            <person name="Schmutz J."/>
            <person name="Willis J.H."/>
            <person name="Rokhsar D.S."/>
        </authorList>
    </citation>
    <scope>NUCLEOTIDE SEQUENCE [LARGE SCALE GENOMIC DNA]</scope>
    <source>
        <strain evidence="2">cv. DUN x IM62</strain>
    </source>
</reference>
<proteinExistence type="predicted"/>
<name>A0A022QPP7_ERYGU</name>
<evidence type="ECO:0000313" key="2">
    <source>
        <dbReference type="Proteomes" id="UP000030748"/>
    </source>
</evidence>
<dbReference type="AlphaFoldDB" id="A0A022QPP7"/>
<organism evidence="1 2">
    <name type="scientific">Erythranthe guttata</name>
    <name type="common">Yellow monkey flower</name>
    <name type="synonym">Mimulus guttatus</name>
    <dbReference type="NCBI Taxonomy" id="4155"/>
    <lineage>
        <taxon>Eukaryota</taxon>
        <taxon>Viridiplantae</taxon>
        <taxon>Streptophyta</taxon>
        <taxon>Embryophyta</taxon>
        <taxon>Tracheophyta</taxon>
        <taxon>Spermatophyta</taxon>
        <taxon>Magnoliopsida</taxon>
        <taxon>eudicotyledons</taxon>
        <taxon>Gunneridae</taxon>
        <taxon>Pentapetalae</taxon>
        <taxon>asterids</taxon>
        <taxon>lamiids</taxon>
        <taxon>Lamiales</taxon>
        <taxon>Phrymaceae</taxon>
        <taxon>Erythranthe</taxon>
    </lineage>
</organism>
<evidence type="ECO:0000313" key="1">
    <source>
        <dbReference type="EMBL" id="EYU28430.1"/>
    </source>
</evidence>
<dbReference type="Proteomes" id="UP000030748">
    <property type="component" value="Unassembled WGS sequence"/>
</dbReference>
<gene>
    <name evidence="1" type="ORF">MIMGU_mgv1a016418mg</name>
</gene>
<dbReference type="EMBL" id="KI631414">
    <property type="protein sequence ID" value="EYU28430.1"/>
    <property type="molecule type" value="Genomic_DNA"/>
</dbReference>
<protein>
    <submittedName>
        <fullName evidence="1">Uncharacterized protein</fullName>
    </submittedName>
</protein>
<accession>A0A022QPP7</accession>
<sequence>MTEPMSWTCMDPRLFSMSTILPSKSSMHESNIDFWLLISRVEIAGFTIGTIPGRRFASSRVVRRELTEASCQLVAFFTILLHSRLWEAVRHQGFTPAKLRAPAVGPSAARRRRRAAAAATNR</sequence>